<proteinExistence type="predicted"/>
<name>A0ABW7P4F0_9GAMM</name>
<dbReference type="RefSeq" id="WP_395545821.1">
    <property type="nucleotide sequence ID" value="NZ_CP166302.1"/>
</dbReference>
<comment type="caution">
    <text evidence="1">The sequence shown here is derived from an EMBL/GenBank/DDBJ whole genome shotgun (WGS) entry which is preliminary data.</text>
</comment>
<evidence type="ECO:0000313" key="1">
    <source>
        <dbReference type="EMBL" id="MFH7566367.1"/>
    </source>
</evidence>
<accession>A0ABW7P4F0</accession>
<keyword evidence="2" id="KW-1185">Reference proteome</keyword>
<protein>
    <submittedName>
        <fullName evidence="1">Uncharacterized protein</fullName>
    </submittedName>
</protein>
<gene>
    <name evidence="1" type="ORF">AB9R89_13680</name>
</gene>
<evidence type="ECO:0000313" key="2">
    <source>
        <dbReference type="Proteomes" id="UP001610706"/>
    </source>
</evidence>
<dbReference type="Proteomes" id="UP001610706">
    <property type="component" value="Unassembled WGS sequence"/>
</dbReference>
<organism evidence="1 2">
    <name type="scientific">Oceanimonas smirnovii</name>
    <dbReference type="NCBI Taxonomy" id="264574"/>
    <lineage>
        <taxon>Bacteria</taxon>
        <taxon>Pseudomonadati</taxon>
        <taxon>Pseudomonadota</taxon>
        <taxon>Gammaproteobacteria</taxon>
        <taxon>Aeromonadales</taxon>
        <taxon>Aeromonadaceae</taxon>
        <taxon>Oceanimonas</taxon>
    </lineage>
</organism>
<reference evidence="1 2" key="1">
    <citation type="submission" date="2024-08" db="EMBL/GenBank/DDBJ databases">
        <title>Oceanimonas smirnovii Genome sequencing and assembly.</title>
        <authorList>
            <person name="Tang B."/>
        </authorList>
    </citation>
    <scope>NUCLEOTIDE SEQUENCE [LARGE SCALE GENOMIC DNA]</scope>
    <source>
        <strain evidence="1 2">OS2020-119</strain>
    </source>
</reference>
<sequence length="70" mass="7693">MQATPMLPEAAVGIAVADHKMPWMAFSSVHGASFARHDELKKPDRILIMFAAGFFSEWQSVKRVGGAQPH</sequence>
<dbReference type="EMBL" id="JBGFTR010000026">
    <property type="protein sequence ID" value="MFH7566367.1"/>
    <property type="molecule type" value="Genomic_DNA"/>
</dbReference>